<evidence type="ECO:0000313" key="2">
    <source>
        <dbReference type="EMBL" id="MBA2851546.1"/>
    </source>
</evidence>
<gene>
    <name evidence="2" type="ORF">HNP86_001699</name>
</gene>
<dbReference type="InterPro" id="IPR036390">
    <property type="entry name" value="WH_DNA-bd_sf"/>
</dbReference>
<dbReference type="AlphaFoldDB" id="A0A7J9P0I3"/>
<protein>
    <submittedName>
        <fullName evidence="2">DNA-binding HxlR family transcriptional regulator</fullName>
    </submittedName>
</protein>
<proteinExistence type="predicted"/>
<dbReference type="RefSeq" id="WP_181501336.1">
    <property type="nucleotide sequence ID" value="NZ_JACDUH010000002.1"/>
</dbReference>
<dbReference type="InterPro" id="IPR001845">
    <property type="entry name" value="HTH_ArsR_DNA-bd_dom"/>
</dbReference>
<evidence type="ECO:0000313" key="3">
    <source>
        <dbReference type="Proteomes" id="UP000564425"/>
    </source>
</evidence>
<dbReference type="GO" id="GO:0003700">
    <property type="term" value="F:DNA-binding transcription factor activity"/>
    <property type="evidence" value="ECO:0007669"/>
    <property type="project" value="InterPro"/>
</dbReference>
<dbReference type="InterPro" id="IPR011991">
    <property type="entry name" value="ArsR-like_HTH"/>
</dbReference>
<dbReference type="GO" id="GO:0003677">
    <property type="term" value="F:DNA binding"/>
    <property type="evidence" value="ECO:0007669"/>
    <property type="project" value="UniProtKB-KW"/>
</dbReference>
<organism evidence="2 3">
    <name type="scientific">Methanococcus maripaludis</name>
    <name type="common">Methanococcus deltae</name>
    <dbReference type="NCBI Taxonomy" id="39152"/>
    <lineage>
        <taxon>Archaea</taxon>
        <taxon>Methanobacteriati</taxon>
        <taxon>Methanobacteriota</taxon>
        <taxon>Methanomada group</taxon>
        <taxon>Methanococci</taxon>
        <taxon>Methanococcales</taxon>
        <taxon>Methanococcaceae</taxon>
        <taxon>Methanococcus</taxon>
    </lineage>
</organism>
<dbReference type="SUPFAM" id="SSF46785">
    <property type="entry name" value="Winged helix' DNA-binding domain"/>
    <property type="match status" value="1"/>
</dbReference>
<sequence length="128" mass="14932">MELEQVLFKKHVKEILFLLEDSERLYVSEIADIIKLNKSTVSRILSTLEEHDLVMRELVYFSAYIPKTYYTITEKGKLAIGVYNMIEKVEKYTNNIENNHGTVINELKVDNLTINNNSKEFSTKGKKK</sequence>
<keyword evidence="2" id="KW-0238">DNA-binding</keyword>
<dbReference type="CDD" id="cd00090">
    <property type="entry name" value="HTH_ARSR"/>
    <property type="match status" value="1"/>
</dbReference>
<dbReference type="EMBL" id="JACDUH010000002">
    <property type="protein sequence ID" value="MBA2851546.1"/>
    <property type="molecule type" value="Genomic_DNA"/>
</dbReference>
<name>A0A7J9P0I3_METMI</name>
<dbReference type="InterPro" id="IPR036388">
    <property type="entry name" value="WH-like_DNA-bd_sf"/>
</dbReference>
<dbReference type="Pfam" id="PF01022">
    <property type="entry name" value="HTH_5"/>
    <property type="match status" value="1"/>
</dbReference>
<dbReference type="Gene3D" id="1.10.10.10">
    <property type="entry name" value="Winged helix-like DNA-binding domain superfamily/Winged helix DNA-binding domain"/>
    <property type="match status" value="1"/>
</dbReference>
<reference evidence="2 3" key="1">
    <citation type="submission" date="2020-07" db="EMBL/GenBank/DDBJ databases">
        <title>Genomic Encyclopedia of Type Strains, Phase IV (KMG-V): Genome sequencing to study the core and pangenomes of soil and plant-associated prokaryotes.</title>
        <authorList>
            <person name="Whitman W."/>
        </authorList>
    </citation>
    <scope>NUCLEOTIDE SEQUENCE [LARGE SCALE GENOMIC DNA]</scope>
    <source>
        <strain evidence="2 3">A1</strain>
    </source>
</reference>
<accession>A0A7J9P0I3</accession>
<evidence type="ECO:0000259" key="1">
    <source>
        <dbReference type="Pfam" id="PF01022"/>
    </source>
</evidence>
<dbReference type="Proteomes" id="UP000564425">
    <property type="component" value="Unassembled WGS sequence"/>
</dbReference>
<feature type="domain" description="HTH arsR-type" evidence="1">
    <location>
        <begin position="13"/>
        <end position="54"/>
    </location>
</feature>
<comment type="caution">
    <text evidence="2">The sequence shown here is derived from an EMBL/GenBank/DDBJ whole genome shotgun (WGS) entry which is preliminary data.</text>
</comment>